<dbReference type="Proteomes" id="UP000626109">
    <property type="component" value="Unassembled WGS sequence"/>
</dbReference>
<accession>A0A813J4H6</accession>
<organism evidence="1 2">
    <name type="scientific">Polarella glacialis</name>
    <name type="common">Dinoflagellate</name>
    <dbReference type="NCBI Taxonomy" id="89957"/>
    <lineage>
        <taxon>Eukaryota</taxon>
        <taxon>Sar</taxon>
        <taxon>Alveolata</taxon>
        <taxon>Dinophyceae</taxon>
        <taxon>Suessiales</taxon>
        <taxon>Suessiaceae</taxon>
        <taxon>Polarella</taxon>
    </lineage>
</organism>
<feature type="non-terminal residue" evidence="1">
    <location>
        <position position="195"/>
    </location>
</feature>
<protein>
    <recommendedName>
        <fullName evidence="3">C2 domain-containing protein</fullName>
    </recommendedName>
</protein>
<sequence length="195" mass="21424">VIVGSALLGPLPQQEQPDVQVQSVAPPCFVRLWMDGEFVGETSVFGRGYTSRPVWNERFLLIPRASRCTRFEVVEATECPTVRCHCALGTESLWRTATCGVPLSMDVPLLHYGEEAVGSLRIHARIWDGLPLQDTPWWPTMTDVPSMSQFVAQPVAQQPPQVNLSSPVASAAQVFSSRFVAPTIPPPTWTQSLPA</sequence>
<dbReference type="EMBL" id="CAJNNW010020053">
    <property type="protein sequence ID" value="CAE8665618.1"/>
    <property type="molecule type" value="Genomic_DNA"/>
</dbReference>
<gene>
    <name evidence="1" type="ORF">PGLA2088_LOCUS15972</name>
</gene>
<evidence type="ECO:0008006" key="3">
    <source>
        <dbReference type="Google" id="ProtNLM"/>
    </source>
</evidence>
<comment type="caution">
    <text evidence="1">The sequence shown here is derived from an EMBL/GenBank/DDBJ whole genome shotgun (WGS) entry which is preliminary data.</text>
</comment>
<proteinExistence type="predicted"/>
<feature type="non-terminal residue" evidence="1">
    <location>
        <position position="1"/>
    </location>
</feature>
<evidence type="ECO:0000313" key="1">
    <source>
        <dbReference type="EMBL" id="CAE8665618.1"/>
    </source>
</evidence>
<reference evidence="1" key="1">
    <citation type="submission" date="2021-02" db="EMBL/GenBank/DDBJ databases">
        <authorList>
            <person name="Dougan E. K."/>
            <person name="Rhodes N."/>
            <person name="Thang M."/>
            <person name="Chan C."/>
        </authorList>
    </citation>
    <scope>NUCLEOTIDE SEQUENCE</scope>
</reference>
<dbReference type="AlphaFoldDB" id="A0A813J4H6"/>
<name>A0A813J4H6_POLGL</name>
<evidence type="ECO:0000313" key="2">
    <source>
        <dbReference type="Proteomes" id="UP000626109"/>
    </source>
</evidence>